<dbReference type="EMBL" id="BFAD01000008">
    <property type="protein sequence ID" value="GBE85781.1"/>
    <property type="molecule type" value="Genomic_DNA"/>
</dbReference>
<dbReference type="AlphaFoldDB" id="A0A401GU77"/>
<dbReference type="GeneID" id="38782698"/>
<evidence type="ECO:0000313" key="2">
    <source>
        <dbReference type="EMBL" id="GBE85781.1"/>
    </source>
</evidence>
<comment type="caution">
    <text evidence="2">The sequence shown here is derived from an EMBL/GenBank/DDBJ whole genome shotgun (WGS) entry which is preliminary data.</text>
</comment>
<proteinExistence type="predicted"/>
<evidence type="ECO:0000256" key="1">
    <source>
        <dbReference type="SAM" id="SignalP"/>
    </source>
</evidence>
<accession>A0A401GU77</accession>
<feature type="signal peptide" evidence="1">
    <location>
        <begin position="1"/>
        <end position="17"/>
    </location>
</feature>
<gene>
    <name evidence="2" type="ORF">SCP_0803030</name>
</gene>
<name>A0A401GU77_9APHY</name>
<dbReference type="OrthoDB" id="2844016at2759"/>
<evidence type="ECO:0000313" key="3">
    <source>
        <dbReference type="Proteomes" id="UP000287166"/>
    </source>
</evidence>
<dbReference type="RefSeq" id="XP_027616694.1">
    <property type="nucleotide sequence ID" value="XM_027760893.1"/>
</dbReference>
<keyword evidence="3" id="KW-1185">Reference proteome</keyword>
<keyword evidence="1" id="KW-0732">Signal</keyword>
<feature type="chain" id="PRO_5019550950" evidence="1">
    <location>
        <begin position="18"/>
        <end position="213"/>
    </location>
</feature>
<organism evidence="2 3">
    <name type="scientific">Sparassis crispa</name>
    <dbReference type="NCBI Taxonomy" id="139825"/>
    <lineage>
        <taxon>Eukaryota</taxon>
        <taxon>Fungi</taxon>
        <taxon>Dikarya</taxon>
        <taxon>Basidiomycota</taxon>
        <taxon>Agaricomycotina</taxon>
        <taxon>Agaricomycetes</taxon>
        <taxon>Polyporales</taxon>
        <taxon>Sparassidaceae</taxon>
        <taxon>Sparassis</taxon>
    </lineage>
</organism>
<sequence length="213" mass="22978">MSSLAIVLLALVSATQCLPFIHPRQTTPAWCEGLGPGAFDTATNFTLTAYNITDTTLPPFTQIGLPLVVATTQLGPLDTGILATYVSYPYNDFPSFGLTSGALLPNYYADWYTTDVGGELGNDIPTFQWSPESDELDPPAQIYCAIANIDPAGGGNPYPQLAINTDANNFYLCINEEGWTEVVHSPSSNSTSYYPSYNLDSCYPVTIHLLGLD</sequence>
<protein>
    <submittedName>
        <fullName evidence="2">Uncharacterized protein</fullName>
    </submittedName>
</protein>
<dbReference type="Proteomes" id="UP000287166">
    <property type="component" value="Unassembled WGS sequence"/>
</dbReference>
<reference evidence="2 3" key="1">
    <citation type="journal article" date="2018" name="Sci. Rep.">
        <title>Genome sequence of the cauliflower mushroom Sparassis crispa (Hanabiratake) and its association with beneficial usage.</title>
        <authorList>
            <person name="Kiyama R."/>
            <person name="Furutani Y."/>
            <person name="Kawaguchi K."/>
            <person name="Nakanishi T."/>
        </authorList>
    </citation>
    <scope>NUCLEOTIDE SEQUENCE [LARGE SCALE GENOMIC DNA]</scope>
</reference>
<dbReference type="InParanoid" id="A0A401GU77"/>